<proteinExistence type="predicted"/>
<dbReference type="RefSeq" id="WP_177187851.1">
    <property type="nucleotide sequence ID" value="NZ_FOVE01000015.1"/>
</dbReference>
<dbReference type="Pfam" id="PF00440">
    <property type="entry name" value="TetR_N"/>
    <property type="match status" value="1"/>
</dbReference>
<dbReference type="STRING" id="83765.SAMN05660284_02050"/>
<evidence type="ECO:0000259" key="5">
    <source>
        <dbReference type="PROSITE" id="PS50977"/>
    </source>
</evidence>
<gene>
    <name evidence="6" type="ORF">SAMN05660284_02050</name>
</gene>
<protein>
    <submittedName>
        <fullName evidence="6">Transcriptional regulator, TetR family</fullName>
    </submittedName>
</protein>
<dbReference type="InterPro" id="IPR001647">
    <property type="entry name" value="HTH_TetR"/>
</dbReference>
<reference evidence="7" key="1">
    <citation type="submission" date="2016-10" db="EMBL/GenBank/DDBJ databases">
        <authorList>
            <person name="Varghese N."/>
            <person name="Submissions S."/>
        </authorList>
    </citation>
    <scope>NUCLEOTIDE SEQUENCE [LARGE SCALE GENOMIC DNA]</scope>
    <source>
        <strain evidence="7">DSM 6150</strain>
    </source>
</reference>
<dbReference type="Gene3D" id="1.10.357.10">
    <property type="entry name" value="Tetracycline Repressor, domain 2"/>
    <property type="match status" value="1"/>
</dbReference>
<evidence type="ECO:0000313" key="6">
    <source>
        <dbReference type="EMBL" id="SFN69571.1"/>
    </source>
</evidence>
<dbReference type="GO" id="GO:0000976">
    <property type="term" value="F:transcription cis-regulatory region binding"/>
    <property type="evidence" value="ECO:0007669"/>
    <property type="project" value="TreeGrafter"/>
</dbReference>
<dbReference type="InterPro" id="IPR039536">
    <property type="entry name" value="TetR_C_Proteobacteria"/>
</dbReference>
<dbReference type="EMBL" id="FOVE01000015">
    <property type="protein sequence ID" value="SFN69571.1"/>
    <property type="molecule type" value="Genomic_DNA"/>
</dbReference>
<dbReference type="PROSITE" id="PS50977">
    <property type="entry name" value="HTH_TETR_2"/>
    <property type="match status" value="1"/>
</dbReference>
<dbReference type="AlphaFoldDB" id="A0A1I5B4M9"/>
<dbReference type="PANTHER" id="PTHR30055">
    <property type="entry name" value="HTH-TYPE TRANSCRIPTIONAL REGULATOR RUTR"/>
    <property type="match status" value="1"/>
</dbReference>
<evidence type="ECO:0000256" key="2">
    <source>
        <dbReference type="ARBA" id="ARBA00023125"/>
    </source>
</evidence>
<dbReference type="InterPro" id="IPR050109">
    <property type="entry name" value="HTH-type_TetR-like_transc_reg"/>
</dbReference>
<dbReference type="PANTHER" id="PTHR30055:SF234">
    <property type="entry name" value="HTH-TYPE TRANSCRIPTIONAL REGULATOR BETI"/>
    <property type="match status" value="1"/>
</dbReference>
<dbReference type="Pfam" id="PF14246">
    <property type="entry name" value="TetR_C_7"/>
    <property type="match status" value="1"/>
</dbReference>
<feature type="DNA-binding region" description="H-T-H motif" evidence="4">
    <location>
        <begin position="31"/>
        <end position="50"/>
    </location>
</feature>
<name>A0A1I5B4M9_9NEIS</name>
<dbReference type="Gene3D" id="1.10.10.60">
    <property type="entry name" value="Homeodomain-like"/>
    <property type="match status" value="1"/>
</dbReference>
<evidence type="ECO:0000256" key="3">
    <source>
        <dbReference type="ARBA" id="ARBA00023163"/>
    </source>
</evidence>
<accession>A0A1I5B4M9</accession>
<feature type="domain" description="HTH tetR-type" evidence="5">
    <location>
        <begin position="9"/>
        <end position="68"/>
    </location>
</feature>
<dbReference type="GO" id="GO:0003700">
    <property type="term" value="F:DNA-binding transcription factor activity"/>
    <property type="evidence" value="ECO:0007669"/>
    <property type="project" value="TreeGrafter"/>
</dbReference>
<dbReference type="InterPro" id="IPR036271">
    <property type="entry name" value="Tet_transcr_reg_TetR-rel_C_sf"/>
</dbReference>
<evidence type="ECO:0000256" key="1">
    <source>
        <dbReference type="ARBA" id="ARBA00023015"/>
    </source>
</evidence>
<dbReference type="SUPFAM" id="SSF46689">
    <property type="entry name" value="Homeodomain-like"/>
    <property type="match status" value="1"/>
</dbReference>
<keyword evidence="7" id="KW-1185">Reference proteome</keyword>
<keyword evidence="1" id="KW-0805">Transcription regulation</keyword>
<evidence type="ECO:0000256" key="4">
    <source>
        <dbReference type="PROSITE-ProRule" id="PRU00335"/>
    </source>
</evidence>
<keyword evidence="2 4" id="KW-0238">DNA-binding</keyword>
<evidence type="ECO:0000313" key="7">
    <source>
        <dbReference type="Proteomes" id="UP000242869"/>
    </source>
</evidence>
<keyword evidence="3" id="KW-0804">Transcription</keyword>
<dbReference type="Proteomes" id="UP000242869">
    <property type="component" value="Unassembled WGS sequence"/>
</dbReference>
<dbReference type="SUPFAM" id="SSF48498">
    <property type="entry name" value="Tetracyclin repressor-like, C-terminal domain"/>
    <property type="match status" value="1"/>
</dbReference>
<sequence>MSADTGSPPSCLDRLLAAALDVFRESGYRGSIDAVAKRAGVARQTIYNHFESKDALFLAALDQAVGEVFAPLESEEGDCCSRLMQFSLLFRERVLSPEAINLHRVLVAEAPRFPELAQAFYQRVIIHSRQRLARMIEAGMQEGYLRQDDPMEAASLYIDILAAPEHESLLFMSGTIDSAEEEKKVQRVMELFGRLYVNPDLPCALKSATQEQKN</sequence>
<organism evidence="6 7">
    <name type="scientific">Formivibrio citricus</name>
    <dbReference type="NCBI Taxonomy" id="83765"/>
    <lineage>
        <taxon>Bacteria</taxon>
        <taxon>Pseudomonadati</taxon>
        <taxon>Pseudomonadota</taxon>
        <taxon>Betaproteobacteria</taxon>
        <taxon>Neisseriales</taxon>
        <taxon>Chitinibacteraceae</taxon>
        <taxon>Formivibrio</taxon>
    </lineage>
</organism>
<dbReference type="InterPro" id="IPR009057">
    <property type="entry name" value="Homeodomain-like_sf"/>
</dbReference>
<dbReference type="PRINTS" id="PR00455">
    <property type="entry name" value="HTHTETR"/>
</dbReference>